<protein>
    <submittedName>
        <fullName evidence="1">Uncharacterized protein</fullName>
    </submittedName>
</protein>
<reference evidence="1 2" key="1">
    <citation type="journal article" date="2019" name="Genome Biol. Evol.">
        <title>Insights into the evolution of the New World diploid cottons (Gossypium, subgenus Houzingenia) based on genome sequencing.</title>
        <authorList>
            <person name="Grover C.E."/>
            <person name="Arick M.A. 2nd"/>
            <person name="Thrash A."/>
            <person name="Conover J.L."/>
            <person name="Sanders W.S."/>
            <person name="Peterson D.G."/>
            <person name="Frelichowski J.E."/>
            <person name="Scheffler J.A."/>
            <person name="Scheffler B.E."/>
            <person name="Wendel J.F."/>
        </authorList>
    </citation>
    <scope>NUCLEOTIDE SEQUENCE [LARGE SCALE GENOMIC DNA]</scope>
    <source>
        <strain evidence="1">8</strain>
        <tissue evidence="1">Leaf</tissue>
    </source>
</reference>
<gene>
    <name evidence="1" type="ORF">Gotri_025441</name>
</gene>
<sequence>MALLRCSKIQVYKAYSGVVNIVAISRQDDITKEKWMEMLQNLQEEDIELSSLETSR</sequence>
<evidence type="ECO:0000313" key="2">
    <source>
        <dbReference type="Proteomes" id="UP000593568"/>
    </source>
</evidence>
<dbReference type="AlphaFoldDB" id="A0A7J9FMA5"/>
<organism evidence="1 2">
    <name type="scientific">Gossypium trilobum</name>
    <dbReference type="NCBI Taxonomy" id="34281"/>
    <lineage>
        <taxon>Eukaryota</taxon>
        <taxon>Viridiplantae</taxon>
        <taxon>Streptophyta</taxon>
        <taxon>Embryophyta</taxon>
        <taxon>Tracheophyta</taxon>
        <taxon>Spermatophyta</taxon>
        <taxon>Magnoliopsida</taxon>
        <taxon>eudicotyledons</taxon>
        <taxon>Gunneridae</taxon>
        <taxon>Pentapetalae</taxon>
        <taxon>rosids</taxon>
        <taxon>malvids</taxon>
        <taxon>Malvales</taxon>
        <taxon>Malvaceae</taxon>
        <taxon>Malvoideae</taxon>
        <taxon>Gossypium</taxon>
    </lineage>
</organism>
<accession>A0A7J9FMA5</accession>
<dbReference type="Proteomes" id="UP000593568">
    <property type="component" value="Unassembled WGS sequence"/>
</dbReference>
<comment type="caution">
    <text evidence="1">The sequence shown here is derived from an EMBL/GenBank/DDBJ whole genome shotgun (WGS) entry which is preliminary data.</text>
</comment>
<name>A0A7J9FMA5_9ROSI</name>
<keyword evidence="2" id="KW-1185">Reference proteome</keyword>
<evidence type="ECO:0000313" key="1">
    <source>
        <dbReference type="EMBL" id="MBA0786321.1"/>
    </source>
</evidence>
<proteinExistence type="predicted"/>
<dbReference type="EMBL" id="JABEZW010222532">
    <property type="protein sequence ID" value="MBA0786321.1"/>
    <property type="molecule type" value="Genomic_DNA"/>
</dbReference>